<dbReference type="Proteomes" id="UP000249396">
    <property type="component" value="Unassembled WGS sequence"/>
</dbReference>
<name>A0A2W4SSQ3_9GAMM</name>
<proteinExistence type="predicted"/>
<dbReference type="InterPro" id="IPR045397">
    <property type="entry name" value="TumE-like"/>
</dbReference>
<reference evidence="1 2" key="1">
    <citation type="journal article" date="2018" name="Aquat. Microb. Ecol.">
        <title>Gammaproteobacterial methanotrophs dominate.</title>
        <authorList>
            <person name="Rissanen A.J."/>
            <person name="Saarenheimo J."/>
            <person name="Tiirola M."/>
            <person name="Peura S."/>
            <person name="Aalto S.L."/>
            <person name="Karvinen A."/>
            <person name="Nykanen H."/>
        </authorList>
    </citation>
    <scope>NUCLEOTIDE SEQUENCE [LARGE SCALE GENOMIC DNA]</scope>
    <source>
        <strain evidence="1">AMbin10</strain>
    </source>
</reference>
<organism evidence="1 2">
    <name type="scientific">Candidatus Methylumidiphilus alinenensis</name>
    <dbReference type="NCBI Taxonomy" id="2202197"/>
    <lineage>
        <taxon>Bacteria</taxon>
        <taxon>Pseudomonadati</taxon>
        <taxon>Pseudomonadota</taxon>
        <taxon>Gammaproteobacteria</taxon>
        <taxon>Methylococcales</taxon>
        <taxon>Candidatus Methylumidiphilus</taxon>
    </lineage>
</organism>
<evidence type="ECO:0000313" key="1">
    <source>
        <dbReference type="EMBL" id="PZN75674.1"/>
    </source>
</evidence>
<dbReference type="Pfam" id="PF20126">
    <property type="entry name" value="TumE"/>
    <property type="match status" value="1"/>
</dbReference>
<comment type="caution">
    <text evidence="1">The sequence shown here is derived from an EMBL/GenBank/DDBJ whole genome shotgun (WGS) entry which is preliminary data.</text>
</comment>
<dbReference type="EMBL" id="QJPH01000380">
    <property type="protein sequence ID" value="PZN75674.1"/>
    <property type="molecule type" value="Genomic_DNA"/>
</dbReference>
<gene>
    <name evidence="1" type="ORF">DM484_18285</name>
</gene>
<protein>
    <submittedName>
        <fullName evidence="1">Uncharacterized protein</fullName>
    </submittedName>
</protein>
<evidence type="ECO:0000313" key="2">
    <source>
        <dbReference type="Proteomes" id="UP000249396"/>
    </source>
</evidence>
<accession>A0A2W4SSQ3</accession>
<dbReference type="AlphaFoldDB" id="A0A2W4SSQ3"/>
<sequence length="133" mass="15577">MDDALSLWLDEVKAHLITWPLAEHVDIVHIETGHLVAQYRIRILLADGGLIQCVERKRELDGGLLTEKYSFHWQNVEGKLIRRWDNAPHHPEISSFPHHLHDADETNIRPHGPVDLFEILRIIDNDFQFEPKR</sequence>